<dbReference type="Pfam" id="PF10253">
    <property type="entry name" value="PRCC"/>
    <property type="match status" value="1"/>
</dbReference>
<feature type="compositionally biased region" description="Low complexity" evidence="1">
    <location>
        <begin position="222"/>
        <end position="246"/>
    </location>
</feature>
<proteinExistence type="predicted"/>
<dbReference type="PANTHER" id="PTHR13621:SF2">
    <property type="entry name" value="PROLINE-RICH PROTEIN PRCC"/>
    <property type="match status" value="1"/>
</dbReference>
<comment type="caution">
    <text evidence="2">The sequence shown here is derived from an EMBL/GenBank/DDBJ whole genome shotgun (WGS) entry which is preliminary data.</text>
</comment>
<feature type="compositionally biased region" description="Low complexity" evidence="1">
    <location>
        <begin position="102"/>
        <end position="126"/>
    </location>
</feature>
<dbReference type="InterPro" id="IPR018800">
    <property type="entry name" value="PRCC"/>
</dbReference>
<dbReference type="OrthoDB" id="2555634at2759"/>
<name>A0A286UWI0_9AGAM</name>
<dbReference type="Proteomes" id="UP000217199">
    <property type="component" value="Unassembled WGS sequence"/>
</dbReference>
<reference evidence="2 3" key="1">
    <citation type="journal article" date="2017" name="Mol. Ecol.">
        <title>Comparative and population genomic landscape of Phellinus noxius: A hypervariable fungus causing root rot in trees.</title>
        <authorList>
            <person name="Chung C.L."/>
            <person name="Lee T.J."/>
            <person name="Akiba M."/>
            <person name="Lee H.H."/>
            <person name="Kuo T.H."/>
            <person name="Liu D."/>
            <person name="Ke H.M."/>
            <person name="Yokoi T."/>
            <person name="Roa M.B."/>
            <person name="Lu M.J."/>
            <person name="Chang Y.Y."/>
            <person name="Ann P.J."/>
            <person name="Tsai J.N."/>
            <person name="Chen C.Y."/>
            <person name="Tzean S.S."/>
            <person name="Ota Y."/>
            <person name="Hattori T."/>
            <person name="Sahashi N."/>
            <person name="Liou R.F."/>
            <person name="Kikuchi T."/>
            <person name="Tsai I.J."/>
        </authorList>
    </citation>
    <scope>NUCLEOTIDE SEQUENCE [LARGE SCALE GENOMIC DNA]</scope>
    <source>
        <strain evidence="2 3">FFPRI411160</strain>
    </source>
</reference>
<organism evidence="2 3">
    <name type="scientific">Pyrrhoderma noxium</name>
    <dbReference type="NCBI Taxonomy" id="2282107"/>
    <lineage>
        <taxon>Eukaryota</taxon>
        <taxon>Fungi</taxon>
        <taxon>Dikarya</taxon>
        <taxon>Basidiomycota</taxon>
        <taxon>Agaricomycotina</taxon>
        <taxon>Agaricomycetes</taxon>
        <taxon>Hymenochaetales</taxon>
        <taxon>Hymenochaetaceae</taxon>
        <taxon>Pyrrhoderma</taxon>
    </lineage>
</organism>
<feature type="compositionally biased region" description="Low complexity" evidence="1">
    <location>
        <begin position="20"/>
        <end position="38"/>
    </location>
</feature>
<keyword evidence="3" id="KW-1185">Reference proteome</keyword>
<dbReference type="PANTHER" id="PTHR13621">
    <property type="entry name" value="PROLINE-RICH PROTEIN PRCC"/>
    <property type="match status" value="1"/>
</dbReference>
<feature type="region of interest" description="Disordered" evidence="1">
    <location>
        <begin position="222"/>
        <end position="261"/>
    </location>
</feature>
<dbReference type="GO" id="GO:0005634">
    <property type="term" value="C:nucleus"/>
    <property type="evidence" value="ECO:0007669"/>
    <property type="project" value="TreeGrafter"/>
</dbReference>
<evidence type="ECO:0008006" key="4">
    <source>
        <dbReference type="Google" id="ProtNLM"/>
    </source>
</evidence>
<protein>
    <recommendedName>
        <fullName evidence="4">Mitotic checkpoint regulator, MAD2B-interacting-domain-containing protein</fullName>
    </recommendedName>
</protein>
<dbReference type="InParanoid" id="A0A286UWI0"/>
<dbReference type="AlphaFoldDB" id="A0A286UWI0"/>
<feature type="region of interest" description="Disordered" evidence="1">
    <location>
        <begin position="1"/>
        <end position="186"/>
    </location>
</feature>
<evidence type="ECO:0000313" key="2">
    <source>
        <dbReference type="EMBL" id="PAV23938.1"/>
    </source>
</evidence>
<accession>A0A286UWI0</accession>
<sequence length="404" mass="42954">MLGIDYGSDSDSEEGQQPVSKPTSTQKPTPTASSSSQPNHGSTTSAKSSLGSLLPPPKSKKSAPKKIMVELPKLEKRGSDDDDELSSRVPAPKRPRLGGGSKSSSSSLLSMLPAPTKAASEAAAPPRVLGGGKPGLVFSKPSTQPKAAPLEALQDHSNEKDEEDFGPQEVSEAPKDTTTSMIPPSMLLKGKMKSITTSASNSTTATTNTTIPALDFFSLGSSSDRTAAPSATSSSLTPPISISAAPKVEEFQPPSPKMDDPYPGYYQLPSGAWRMHDPAYYKIYTDRWAREYEKQIREYEKGQKGFEGAGVGGEDAEEITASALADAARAAREEKMSLTRNAISEGNKPVPKVATNASKTAGIARSRHQLHSLLADAFMNREAIEEKIAQGKRNRKEAGNKYGF</sequence>
<dbReference type="EMBL" id="NBII01000001">
    <property type="protein sequence ID" value="PAV23938.1"/>
    <property type="molecule type" value="Genomic_DNA"/>
</dbReference>
<gene>
    <name evidence="2" type="ORF">PNOK_0100600</name>
</gene>
<dbReference type="STRING" id="2282107.A0A286UWI0"/>
<evidence type="ECO:0000256" key="1">
    <source>
        <dbReference type="SAM" id="MobiDB-lite"/>
    </source>
</evidence>
<evidence type="ECO:0000313" key="3">
    <source>
        <dbReference type="Proteomes" id="UP000217199"/>
    </source>
</evidence>